<feature type="domain" description="B box-type" evidence="1">
    <location>
        <begin position="58"/>
        <end position="100"/>
    </location>
</feature>
<name>A0A8G1A2E1_9EURY</name>
<evidence type="ECO:0008006" key="5">
    <source>
        <dbReference type="Google" id="ProtNLM"/>
    </source>
</evidence>
<gene>
    <name evidence="3" type="ORF">E2N92_10210</name>
</gene>
<dbReference type="CDD" id="cd00158">
    <property type="entry name" value="RHOD"/>
    <property type="match status" value="1"/>
</dbReference>
<dbReference type="InterPro" id="IPR001763">
    <property type="entry name" value="Rhodanese-like_dom"/>
</dbReference>
<dbReference type="Proteomes" id="UP000826709">
    <property type="component" value="Chromosome"/>
</dbReference>
<dbReference type="SMART" id="SM00450">
    <property type="entry name" value="RHOD"/>
    <property type="match status" value="1"/>
</dbReference>
<dbReference type="InterPro" id="IPR000315">
    <property type="entry name" value="Znf_B-box"/>
</dbReference>
<reference evidence="3" key="1">
    <citation type="journal article" date="2005" name="Int. J. Syst. Evol. Microbiol.">
        <title>Methanofollis formosanus sp. nov., isolated from a fish pond.</title>
        <authorList>
            <person name="Wu S.Y."/>
            <person name="Chen S.C."/>
            <person name="Lai M.C."/>
        </authorList>
    </citation>
    <scope>NUCLEOTIDE SEQUENCE</scope>
    <source>
        <strain evidence="3">ML15</strain>
    </source>
</reference>
<dbReference type="PROSITE" id="PS50206">
    <property type="entry name" value="RHODANESE_3"/>
    <property type="match status" value="1"/>
</dbReference>
<dbReference type="PROSITE" id="PS50119">
    <property type="entry name" value="ZF_BBOX"/>
    <property type="match status" value="1"/>
</dbReference>
<dbReference type="KEGG" id="mfk:E2N92_10210"/>
<reference evidence="3" key="2">
    <citation type="submission" date="2019-03" db="EMBL/GenBank/DDBJ databases">
        <authorList>
            <person name="Chen S.-C."/>
            <person name="Wu S.-Y."/>
            <person name="Lai M.-C."/>
        </authorList>
    </citation>
    <scope>NUCLEOTIDE SEQUENCE</scope>
    <source>
        <strain evidence="3">ML15</strain>
    </source>
</reference>
<organism evidence="3 4">
    <name type="scientific">Methanofollis formosanus</name>
    <dbReference type="NCBI Taxonomy" id="299308"/>
    <lineage>
        <taxon>Archaea</taxon>
        <taxon>Methanobacteriati</taxon>
        <taxon>Methanobacteriota</taxon>
        <taxon>Stenosarchaea group</taxon>
        <taxon>Methanomicrobia</taxon>
        <taxon>Methanomicrobiales</taxon>
        <taxon>Methanomicrobiaceae</taxon>
        <taxon>Methanofollis</taxon>
    </lineage>
</organism>
<dbReference type="SUPFAM" id="SSF52821">
    <property type="entry name" value="Rhodanese/Cell cycle control phosphatase"/>
    <property type="match status" value="1"/>
</dbReference>
<dbReference type="EMBL" id="CP037968">
    <property type="protein sequence ID" value="QYZ79776.1"/>
    <property type="molecule type" value="Genomic_DNA"/>
</dbReference>
<dbReference type="RefSeq" id="WP_220681083.1">
    <property type="nucleotide sequence ID" value="NZ_CP037968.1"/>
</dbReference>
<dbReference type="Gene3D" id="3.40.250.10">
    <property type="entry name" value="Rhodanese-like domain"/>
    <property type="match status" value="1"/>
</dbReference>
<evidence type="ECO:0000313" key="3">
    <source>
        <dbReference type="EMBL" id="QYZ79776.1"/>
    </source>
</evidence>
<keyword evidence="4" id="KW-1185">Reference proteome</keyword>
<evidence type="ECO:0000313" key="4">
    <source>
        <dbReference type="Proteomes" id="UP000826709"/>
    </source>
</evidence>
<dbReference type="OrthoDB" id="112255at2157"/>
<dbReference type="Pfam" id="PF00643">
    <property type="entry name" value="zf-B_box"/>
    <property type="match status" value="1"/>
</dbReference>
<dbReference type="AlphaFoldDB" id="A0A8G1A2E1"/>
<accession>A0A8G1A2E1</accession>
<dbReference type="InterPro" id="IPR036873">
    <property type="entry name" value="Rhodanese-like_dom_sf"/>
</dbReference>
<sequence length="271" mass="31533">MAPPDKKRTSIALDQETKDVFDWSMQKNGAKNISGYLRKLLENKHGKPWDRLVEEAYNETLVCEKHNQPYIAYCMDCDIALCAGCNIKGHLEAGHDIQNFCRRHQIAYKESCLLCEADRWSGIADIPTIKAPGLRSILESDEPIIIIDVRTEKEWEEGHLPTQCRPYKYLFNIPWYYFDLREKDQYKTLEEITGKHPDYRYLIMSQGQPKREGTITGSARSLISAVKLKVFFQVEHIEYVDGGWAAFHHAYPDIVEEHRANGHCRICEFYE</sequence>
<feature type="domain" description="Rhodanese" evidence="2">
    <location>
        <begin position="140"/>
        <end position="256"/>
    </location>
</feature>
<proteinExistence type="predicted"/>
<dbReference type="GO" id="GO:0008270">
    <property type="term" value="F:zinc ion binding"/>
    <property type="evidence" value="ECO:0007669"/>
    <property type="project" value="InterPro"/>
</dbReference>
<protein>
    <recommendedName>
        <fullName evidence="5">Rhodanese domain-containing protein</fullName>
    </recommendedName>
</protein>
<dbReference type="SUPFAM" id="SSF57845">
    <property type="entry name" value="B-box zinc-binding domain"/>
    <property type="match status" value="1"/>
</dbReference>
<evidence type="ECO:0000259" key="1">
    <source>
        <dbReference type="PROSITE" id="PS50119"/>
    </source>
</evidence>
<evidence type="ECO:0000259" key="2">
    <source>
        <dbReference type="PROSITE" id="PS50206"/>
    </source>
</evidence>